<dbReference type="Proteomes" id="UP000886842">
    <property type="component" value="Unassembled WGS sequence"/>
</dbReference>
<comment type="caution">
    <text evidence="3">The sequence shown here is derived from an EMBL/GenBank/DDBJ whole genome shotgun (WGS) entry which is preliminary data.</text>
</comment>
<organism evidence="3 4">
    <name type="scientific">Candidatus Avipropionibacterium avicola</name>
    <dbReference type="NCBI Taxonomy" id="2840701"/>
    <lineage>
        <taxon>Bacteria</taxon>
        <taxon>Bacillati</taxon>
        <taxon>Actinomycetota</taxon>
        <taxon>Actinomycetes</taxon>
        <taxon>Propionibacteriales</taxon>
        <taxon>Propionibacteriaceae</taxon>
        <taxon>Propionibacteriaceae incertae sedis</taxon>
        <taxon>Candidatus Avipropionibacterium</taxon>
    </lineage>
</organism>
<dbReference type="SUPFAM" id="SSF52540">
    <property type="entry name" value="P-loop containing nucleoside triphosphate hydrolases"/>
    <property type="match status" value="1"/>
</dbReference>
<accession>A0A9D1GVN6</accession>
<dbReference type="InterPro" id="IPR004176">
    <property type="entry name" value="Clp_R_N"/>
</dbReference>
<sequence>MFERFTDRARRVVVLAQEEARLLNHNYIGTEHILLGLIHEGEGVAAKALESMGISLEAVREKVEEIIGQGQQSPQGHIPFTPRAKRVLELSLREALQLNHSYIGTEHILLGLIREGEGVAAQVLVKLGADLNRVRNQVLQLLSGFQGGKEAATAGAPEQASAPSSSMILDQFGRNLTQAAKENRLDPVIGRETEIERVMTVLSRRTKNNPVLIGEPGVGK</sequence>
<protein>
    <submittedName>
        <fullName evidence="3">NDP-hexose 4-ketoreductase</fullName>
    </submittedName>
</protein>
<evidence type="ECO:0000256" key="1">
    <source>
        <dbReference type="PROSITE-ProRule" id="PRU01251"/>
    </source>
</evidence>
<gene>
    <name evidence="3" type="ORF">IAA98_03465</name>
</gene>
<dbReference type="SUPFAM" id="SSF81923">
    <property type="entry name" value="Double Clp-N motif"/>
    <property type="match status" value="1"/>
</dbReference>
<dbReference type="FunFam" id="1.10.1780.10:FF:000001">
    <property type="entry name" value="ATP-dependent Clp protease ATP-binding subunit"/>
    <property type="match status" value="1"/>
</dbReference>
<dbReference type="Gene3D" id="1.10.1780.10">
    <property type="entry name" value="Clp, N-terminal domain"/>
    <property type="match status" value="1"/>
</dbReference>
<dbReference type="InterPro" id="IPR036628">
    <property type="entry name" value="Clp_N_dom_sf"/>
</dbReference>
<proteinExistence type="predicted"/>
<dbReference type="PANTHER" id="PTHR47016:SF5">
    <property type="entry name" value="CLP DOMAIN SUPERFAMILY PROTEIN"/>
    <property type="match status" value="1"/>
</dbReference>
<dbReference type="EMBL" id="DVLP01000096">
    <property type="protein sequence ID" value="HIT74621.1"/>
    <property type="molecule type" value="Genomic_DNA"/>
</dbReference>
<evidence type="ECO:0000259" key="2">
    <source>
        <dbReference type="PROSITE" id="PS51903"/>
    </source>
</evidence>
<feature type="domain" description="Clp R" evidence="2">
    <location>
        <begin position="2"/>
        <end position="144"/>
    </location>
</feature>
<dbReference type="InterPro" id="IPR044217">
    <property type="entry name" value="CLPT1/2"/>
</dbReference>
<dbReference type="PROSITE" id="PS51903">
    <property type="entry name" value="CLP_R"/>
    <property type="match status" value="1"/>
</dbReference>
<evidence type="ECO:0000313" key="3">
    <source>
        <dbReference type="EMBL" id="HIT74621.1"/>
    </source>
</evidence>
<reference evidence="3" key="2">
    <citation type="journal article" date="2021" name="PeerJ">
        <title>Extensive microbial diversity within the chicken gut microbiome revealed by metagenomics and culture.</title>
        <authorList>
            <person name="Gilroy R."/>
            <person name="Ravi A."/>
            <person name="Getino M."/>
            <person name="Pursley I."/>
            <person name="Horton D.L."/>
            <person name="Alikhan N.F."/>
            <person name="Baker D."/>
            <person name="Gharbi K."/>
            <person name="Hall N."/>
            <person name="Watson M."/>
            <person name="Adriaenssens E.M."/>
            <person name="Foster-Nyarko E."/>
            <person name="Jarju S."/>
            <person name="Secka A."/>
            <person name="Antonio M."/>
            <person name="Oren A."/>
            <person name="Chaudhuri R.R."/>
            <person name="La Ragione R."/>
            <person name="Hildebrand F."/>
            <person name="Pallen M.J."/>
        </authorList>
    </citation>
    <scope>NUCLEOTIDE SEQUENCE</scope>
    <source>
        <strain evidence="3">ChiGjej1B1-24693</strain>
    </source>
</reference>
<dbReference type="AlphaFoldDB" id="A0A9D1GVN6"/>
<evidence type="ECO:0000313" key="4">
    <source>
        <dbReference type="Proteomes" id="UP000886842"/>
    </source>
</evidence>
<dbReference type="InterPro" id="IPR027417">
    <property type="entry name" value="P-loop_NTPase"/>
</dbReference>
<dbReference type="Gene3D" id="3.40.50.300">
    <property type="entry name" value="P-loop containing nucleotide triphosphate hydrolases"/>
    <property type="match status" value="1"/>
</dbReference>
<name>A0A9D1GVN6_9ACTN</name>
<dbReference type="Pfam" id="PF02861">
    <property type="entry name" value="Clp_N"/>
    <property type="match status" value="1"/>
</dbReference>
<dbReference type="PANTHER" id="PTHR47016">
    <property type="entry name" value="ATP-DEPENDENT CLP PROTEASE ATP-BINDING SUBUNIT CLPT1, CHLOROPLASTIC"/>
    <property type="match status" value="1"/>
</dbReference>
<reference evidence="3" key="1">
    <citation type="submission" date="2020-10" db="EMBL/GenBank/DDBJ databases">
        <authorList>
            <person name="Gilroy R."/>
        </authorList>
    </citation>
    <scope>NUCLEOTIDE SEQUENCE</scope>
    <source>
        <strain evidence="3">ChiGjej1B1-24693</strain>
    </source>
</reference>
<feature type="non-terminal residue" evidence="3">
    <location>
        <position position="220"/>
    </location>
</feature>
<keyword evidence="1" id="KW-0677">Repeat</keyword>